<feature type="compositionally biased region" description="Basic and acidic residues" evidence="5">
    <location>
        <begin position="54"/>
        <end position="67"/>
    </location>
</feature>
<feature type="compositionally biased region" description="Low complexity" evidence="5">
    <location>
        <begin position="68"/>
        <end position="83"/>
    </location>
</feature>
<evidence type="ECO:0000313" key="8">
    <source>
        <dbReference type="Proteomes" id="UP000024635"/>
    </source>
</evidence>
<feature type="compositionally biased region" description="Basic residues" evidence="5">
    <location>
        <begin position="293"/>
        <end position="312"/>
    </location>
</feature>
<protein>
    <recommendedName>
        <fullName evidence="6">DEK-C domain-containing protein</fullName>
    </recommendedName>
</protein>
<dbReference type="STRING" id="53326.A0A016RYA2"/>
<dbReference type="InterPro" id="IPR044198">
    <property type="entry name" value="DEK"/>
</dbReference>
<feature type="compositionally biased region" description="Basic and acidic residues" evidence="5">
    <location>
        <begin position="110"/>
        <end position="120"/>
    </location>
</feature>
<evidence type="ECO:0000259" key="6">
    <source>
        <dbReference type="PROSITE" id="PS51998"/>
    </source>
</evidence>
<organism evidence="7 8">
    <name type="scientific">Ancylostoma ceylanicum</name>
    <dbReference type="NCBI Taxonomy" id="53326"/>
    <lineage>
        <taxon>Eukaryota</taxon>
        <taxon>Metazoa</taxon>
        <taxon>Ecdysozoa</taxon>
        <taxon>Nematoda</taxon>
        <taxon>Chromadorea</taxon>
        <taxon>Rhabditida</taxon>
        <taxon>Rhabditina</taxon>
        <taxon>Rhabditomorpha</taxon>
        <taxon>Strongyloidea</taxon>
        <taxon>Ancylostomatidae</taxon>
        <taxon>Ancylostomatinae</taxon>
        <taxon>Ancylostoma</taxon>
    </lineage>
</organism>
<dbReference type="PANTHER" id="PTHR13468:SF1">
    <property type="entry name" value="PROTEIN DEK"/>
    <property type="match status" value="1"/>
</dbReference>
<sequence length="466" mass="52084">MALLQNTSDNIPAVDINQESEIVEKMESPAKAESESLATSDKDKEVAAMETEENSERNEEQTAEKTEAQAPEAPAKEPASAEESNTKEATPKKEEEKASPAKSSPKKSPVKKDNKKKENQENDEEAAEQEEDEHEDEAHEQKKGIFDMPLEVEGKRERHKVERISIGTPSVKKAPAEMKMGNGVPLGDIAYIEDQLKKHSANDLQIIHRFIYGHVGKPTIIRREIRKFTGFAFEEDSPEFKQKVAFLHKLTIAQLNTMKKILGLHSGGNTKDALVTTIMVFMMKTVDHERKVPGKKRKSTAKTPTAKRSRKSKGSDEIVDDDDEDEEEEEKEKEKEKASGKTPKKPASARKPRKKKESETKESSPKTDSDSDSSGAAKKKTKKTTKKVQDSDDDTSSNSSAETPQENKPSEEELEKVIEELLSTFDLAQVSMKQMCQAVIERFPGTNIGNRVDFLKSKIKECLSTK</sequence>
<evidence type="ECO:0000256" key="1">
    <source>
        <dbReference type="ARBA" id="ARBA00004123"/>
    </source>
</evidence>
<feature type="compositionally biased region" description="Basic residues" evidence="5">
    <location>
        <begin position="377"/>
        <end position="386"/>
    </location>
</feature>
<feature type="compositionally biased region" description="Acidic residues" evidence="5">
    <location>
        <begin position="317"/>
        <end position="331"/>
    </location>
</feature>
<feature type="domain" description="DEK-C" evidence="6">
    <location>
        <begin position="408"/>
        <end position="464"/>
    </location>
</feature>
<dbReference type="PANTHER" id="PTHR13468">
    <property type="entry name" value="DEK PROTEIN"/>
    <property type="match status" value="1"/>
</dbReference>
<feature type="compositionally biased region" description="Basic and acidic residues" evidence="5">
    <location>
        <begin position="356"/>
        <end position="369"/>
    </location>
</feature>
<keyword evidence="3" id="KW-0238">DNA-binding</keyword>
<dbReference type="GO" id="GO:0042393">
    <property type="term" value="F:histone binding"/>
    <property type="evidence" value="ECO:0007669"/>
    <property type="project" value="TreeGrafter"/>
</dbReference>
<dbReference type="GO" id="GO:0003677">
    <property type="term" value="F:DNA binding"/>
    <property type="evidence" value="ECO:0007669"/>
    <property type="project" value="UniProtKB-KW"/>
</dbReference>
<dbReference type="GO" id="GO:2000779">
    <property type="term" value="P:regulation of double-strand break repair"/>
    <property type="evidence" value="ECO:0007669"/>
    <property type="project" value="TreeGrafter"/>
</dbReference>
<feature type="compositionally biased region" description="Basic and acidic residues" evidence="5">
    <location>
        <begin position="136"/>
        <end position="145"/>
    </location>
</feature>
<dbReference type="PROSITE" id="PS51998">
    <property type="entry name" value="DEK_C"/>
    <property type="match status" value="1"/>
</dbReference>
<keyword evidence="4" id="KW-0539">Nucleus</keyword>
<feature type="compositionally biased region" description="Basic and acidic residues" evidence="5">
    <location>
        <begin position="84"/>
        <end position="99"/>
    </location>
</feature>
<feature type="compositionally biased region" description="Polar residues" evidence="5">
    <location>
        <begin position="1"/>
        <end position="10"/>
    </location>
</feature>
<evidence type="ECO:0000256" key="5">
    <source>
        <dbReference type="SAM" id="MobiDB-lite"/>
    </source>
</evidence>
<dbReference type="GO" id="GO:0005634">
    <property type="term" value="C:nucleus"/>
    <property type="evidence" value="ECO:0007669"/>
    <property type="project" value="UniProtKB-SubCell"/>
</dbReference>
<proteinExistence type="predicted"/>
<feature type="region of interest" description="Disordered" evidence="5">
    <location>
        <begin position="289"/>
        <end position="414"/>
    </location>
</feature>
<dbReference type="OrthoDB" id="10248551at2759"/>
<dbReference type="EMBL" id="JARK01001682">
    <property type="protein sequence ID" value="EYB82959.1"/>
    <property type="molecule type" value="Genomic_DNA"/>
</dbReference>
<keyword evidence="8" id="KW-1185">Reference proteome</keyword>
<dbReference type="Gene3D" id="1.10.10.60">
    <property type="entry name" value="Homeodomain-like"/>
    <property type="match status" value="1"/>
</dbReference>
<feature type="compositionally biased region" description="Basic residues" evidence="5">
    <location>
        <begin position="342"/>
        <end position="355"/>
    </location>
</feature>
<evidence type="ECO:0000256" key="3">
    <source>
        <dbReference type="ARBA" id="ARBA00023125"/>
    </source>
</evidence>
<feature type="region of interest" description="Disordered" evidence="5">
    <location>
        <begin position="1"/>
        <end position="147"/>
    </location>
</feature>
<feature type="compositionally biased region" description="Acidic residues" evidence="5">
    <location>
        <begin position="121"/>
        <end position="135"/>
    </location>
</feature>
<dbReference type="GO" id="GO:0006325">
    <property type="term" value="P:chromatin organization"/>
    <property type="evidence" value="ECO:0007669"/>
    <property type="project" value="UniProtKB-KW"/>
</dbReference>
<comment type="subcellular location">
    <subcellularLocation>
        <location evidence="1">Nucleus</location>
    </subcellularLocation>
</comment>
<reference evidence="8" key="1">
    <citation type="journal article" date="2015" name="Nat. Genet.">
        <title>The genome and transcriptome of the zoonotic hookworm Ancylostoma ceylanicum identify infection-specific gene families.</title>
        <authorList>
            <person name="Schwarz E.M."/>
            <person name="Hu Y."/>
            <person name="Antoshechkin I."/>
            <person name="Miller M.M."/>
            <person name="Sternberg P.W."/>
            <person name="Aroian R.V."/>
        </authorList>
    </citation>
    <scope>NUCLEOTIDE SEQUENCE</scope>
    <source>
        <strain evidence="8">HY135</strain>
    </source>
</reference>
<dbReference type="AlphaFoldDB" id="A0A016RYA2"/>
<gene>
    <name evidence="7" type="primary">Acey_s0346.g3143</name>
    <name evidence="7" type="ORF">Y032_0346g3143</name>
</gene>
<evidence type="ECO:0000256" key="2">
    <source>
        <dbReference type="ARBA" id="ARBA00022853"/>
    </source>
</evidence>
<dbReference type="Proteomes" id="UP000024635">
    <property type="component" value="Unassembled WGS sequence"/>
</dbReference>
<comment type="caution">
    <text evidence="7">The sequence shown here is derived from an EMBL/GenBank/DDBJ whole genome shotgun (WGS) entry which is preliminary data.</text>
</comment>
<dbReference type="Pfam" id="PF08766">
    <property type="entry name" value="DEK_C"/>
    <property type="match status" value="1"/>
</dbReference>
<name>A0A016RYA2_9BILA</name>
<dbReference type="InterPro" id="IPR014876">
    <property type="entry name" value="DEK_C"/>
</dbReference>
<evidence type="ECO:0000256" key="4">
    <source>
        <dbReference type="ARBA" id="ARBA00023242"/>
    </source>
</evidence>
<keyword evidence="2" id="KW-0156">Chromatin regulator</keyword>
<evidence type="ECO:0000313" key="7">
    <source>
        <dbReference type="EMBL" id="EYB82959.1"/>
    </source>
</evidence>
<feature type="compositionally biased region" description="Basic and acidic residues" evidence="5">
    <location>
        <begin position="22"/>
        <end position="47"/>
    </location>
</feature>
<dbReference type="SUPFAM" id="SSF109715">
    <property type="entry name" value="DEK C-terminal domain"/>
    <property type="match status" value="1"/>
</dbReference>
<accession>A0A016RYA2</accession>